<evidence type="ECO:0000313" key="3">
    <source>
        <dbReference type="Proteomes" id="UP000286208"/>
    </source>
</evidence>
<protein>
    <submittedName>
        <fullName evidence="2">Uncharacterized protein</fullName>
    </submittedName>
</protein>
<name>A0A438BE95_9NOCA</name>
<feature type="compositionally biased region" description="Basic and acidic residues" evidence="1">
    <location>
        <begin position="314"/>
        <end position="324"/>
    </location>
</feature>
<feature type="region of interest" description="Disordered" evidence="1">
    <location>
        <begin position="1"/>
        <end position="127"/>
    </location>
</feature>
<feature type="compositionally biased region" description="Basic and acidic residues" evidence="1">
    <location>
        <begin position="227"/>
        <end position="241"/>
    </location>
</feature>
<dbReference type="Proteomes" id="UP000286208">
    <property type="component" value="Unassembled WGS sequence"/>
</dbReference>
<organism evidence="2 3">
    <name type="scientific">Prescottella agglutinans</name>
    <dbReference type="NCBI Taxonomy" id="1644129"/>
    <lineage>
        <taxon>Bacteria</taxon>
        <taxon>Bacillati</taxon>
        <taxon>Actinomycetota</taxon>
        <taxon>Actinomycetes</taxon>
        <taxon>Mycobacteriales</taxon>
        <taxon>Nocardiaceae</taxon>
        <taxon>Prescottella</taxon>
    </lineage>
</organism>
<accession>A0A438BE95</accession>
<gene>
    <name evidence="2" type="ORF">EGT67_10965</name>
</gene>
<keyword evidence="3" id="KW-1185">Reference proteome</keyword>
<feature type="compositionally biased region" description="Basic and acidic residues" evidence="1">
    <location>
        <begin position="97"/>
        <end position="127"/>
    </location>
</feature>
<dbReference type="AlphaFoldDB" id="A0A438BE95"/>
<feature type="region of interest" description="Disordered" evidence="1">
    <location>
        <begin position="227"/>
        <end position="324"/>
    </location>
</feature>
<dbReference type="EMBL" id="RKLP01000005">
    <property type="protein sequence ID" value="RVW09317.1"/>
    <property type="molecule type" value="Genomic_DNA"/>
</dbReference>
<comment type="caution">
    <text evidence="2">The sequence shown here is derived from an EMBL/GenBank/DDBJ whole genome shotgun (WGS) entry which is preliminary data.</text>
</comment>
<feature type="compositionally biased region" description="Basic residues" evidence="1">
    <location>
        <begin position="83"/>
        <end position="96"/>
    </location>
</feature>
<sequence length="324" mass="36805">MLRSLGGGDRGRRRRRGWRGGRPRRRLPARREGRGRRVRRGPRLRSENRSAVSEPETDGRDEDQGGTRQAGTVHLSTGDRPVGRARRPARRRHRHRSREERRAAGDDELGMLRHHDRDGRPLGEHRLHLGDVGSASQQHHGLGEQIDLRDQVADQFDRFLDHRKDDAPECFTWCSFESITAQDLAALGCRDRAGVPVHHADGQTGAPQVVQHDRPHTREPAVAVEPLEHRGEFGDQPEARDAGAPQRGIERGGLRFVTVGDTHADRCSRRREFGQRRTDRIRRGLFRDPTRDGDRPTLERGRRPRRTGCPGAHQAHESGPHRNP</sequence>
<proteinExistence type="predicted"/>
<reference evidence="2 3" key="1">
    <citation type="submission" date="2018-11" db="EMBL/GenBank/DDBJ databases">
        <title>Rhodococcus spongicola sp. nov. and Rhodococcus xishaensis sp. nov. from marine sponges.</title>
        <authorList>
            <person name="Li L."/>
            <person name="Lin H.W."/>
        </authorList>
    </citation>
    <scope>NUCLEOTIDE SEQUENCE [LARGE SCALE GENOMIC DNA]</scope>
    <source>
        <strain evidence="2 3">CCTCC AB2014297</strain>
    </source>
</reference>
<evidence type="ECO:0000313" key="2">
    <source>
        <dbReference type="EMBL" id="RVW09317.1"/>
    </source>
</evidence>
<evidence type="ECO:0000256" key="1">
    <source>
        <dbReference type="SAM" id="MobiDB-lite"/>
    </source>
</evidence>
<feature type="compositionally biased region" description="Basic and acidic residues" evidence="1">
    <location>
        <begin position="262"/>
        <end position="301"/>
    </location>
</feature>
<feature type="compositionally biased region" description="Basic residues" evidence="1">
    <location>
        <begin position="11"/>
        <end position="43"/>
    </location>
</feature>